<proteinExistence type="predicted"/>
<protein>
    <submittedName>
        <fullName evidence="1">Uncharacterized protein</fullName>
    </submittedName>
</protein>
<organism evidence="1 2">
    <name type="scientific">Periplaneta americana</name>
    <name type="common">American cockroach</name>
    <name type="synonym">Blatta americana</name>
    <dbReference type="NCBI Taxonomy" id="6978"/>
    <lineage>
        <taxon>Eukaryota</taxon>
        <taxon>Metazoa</taxon>
        <taxon>Ecdysozoa</taxon>
        <taxon>Arthropoda</taxon>
        <taxon>Hexapoda</taxon>
        <taxon>Insecta</taxon>
        <taxon>Pterygota</taxon>
        <taxon>Neoptera</taxon>
        <taxon>Polyneoptera</taxon>
        <taxon>Dictyoptera</taxon>
        <taxon>Blattodea</taxon>
        <taxon>Blattoidea</taxon>
        <taxon>Blattidae</taxon>
        <taxon>Blattinae</taxon>
        <taxon>Periplaneta</taxon>
    </lineage>
</organism>
<reference evidence="1 2" key="1">
    <citation type="journal article" date="2022" name="Allergy">
        <title>Genome assembly and annotation of Periplaneta americana reveal a comprehensive cockroach allergen profile.</title>
        <authorList>
            <person name="Wang L."/>
            <person name="Xiong Q."/>
            <person name="Saelim N."/>
            <person name="Wang L."/>
            <person name="Nong W."/>
            <person name="Wan A.T."/>
            <person name="Shi M."/>
            <person name="Liu X."/>
            <person name="Cao Q."/>
            <person name="Hui J.H.L."/>
            <person name="Sookrung N."/>
            <person name="Leung T.F."/>
            <person name="Tungtrongchitr A."/>
            <person name="Tsui S.K.W."/>
        </authorList>
    </citation>
    <scope>NUCLEOTIDE SEQUENCE [LARGE SCALE GENOMIC DNA]</scope>
    <source>
        <strain evidence="1">PWHHKU_190912</strain>
    </source>
</reference>
<accession>A0ABQ8SCB9</accession>
<sequence length="208" mass="23663">MCRSSSAVNHRCWYVVTLHCEVKGIQYCGSTEFTPSVKFEIKQGGANVNLSMDNFNSGIVPGPSQWFFHFGEKIVIAWIISGEYGGCSSSPRFPSAYGALCVGRTFFGRGEPGCFHSFDWRFNLDHDKDNKDHDKGNNNYDKDYDKNCDKDQDMDHDKHHHKDYGKDCDMDHYKDLDKGHDTEYSSEKKKTGPTLAADFRAVFTVTAR</sequence>
<gene>
    <name evidence="1" type="ORF">ANN_20093</name>
</gene>
<keyword evidence="2" id="KW-1185">Reference proteome</keyword>
<dbReference type="Proteomes" id="UP001148838">
    <property type="component" value="Unassembled WGS sequence"/>
</dbReference>
<evidence type="ECO:0000313" key="2">
    <source>
        <dbReference type="Proteomes" id="UP001148838"/>
    </source>
</evidence>
<dbReference type="EMBL" id="JAJSOF020000031">
    <property type="protein sequence ID" value="KAJ4431495.1"/>
    <property type="molecule type" value="Genomic_DNA"/>
</dbReference>
<evidence type="ECO:0000313" key="1">
    <source>
        <dbReference type="EMBL" id="KAJ4431495.1"/>
    </source>
</evidence>
<comment type="caution">
    <text evidence="1">The sequence shown here is derived from an EMBL/GenBank/DDBJ whole genome shotgun (WGS) entry which is preliminary data.</text>
</comment>
<name>A0ABQ8SCB9_PERAM</name>